<keyword evidence="2" id="KW-0808">Transferase</keyword>
<dbReference type="GO" id="GO:0005829">
    <property type="term" value="C:cytosol"/>
    <property type="evidence" value="ECO:0007669"/>
    <property type="project" value="TreeGrafter"/>
</dbReference>
<dbReference type="SUPFAM" id="SSF53756">
    <property type="entry name" value="UDP-Glycosyltransferase/glycogen phosphorylase"/>
    <property type="match status" value="1"/>
</dbReference>
<dbReference type="GO" id="GO:0008713">
    <property type="term" value="F:ADP-heptose-lipopolysaccharide heptosyltransferase activity"/>
    <property type="evidence" value="ECO:0007669"/>
    <property type="project" value="TreeGrafter"/>
</dbReference>
<dbReference type="EMBL" id="AP022853">
    <property type="protein sequence ID" value="BCB26941.1"/>
    <property type="molecule type" value="Genomic_DNA"/>
</dbReference>
<keyword evidence="4" id="KW-1185">Reference proteome</keyword>
<dbReference type="InterPro" id="IPR002201">
    <property type="entry name" value="Glyco_trans_9"/>
</dbReference>
<proteinExistence type="predicted"/>
<name>A0A6F8VCR9_9PROT</name>
<organism evidence="3 4">
    <name type="scientific">Sulfurimicrobium lacus</name>
    <dbReference type="NCBI Taxonomy" id="2715678"/>
    <lineage>
        <taxon>Bacteria</taxon>
        <taxon>Pseudomonadati</taxon>
        <taxon>Pseudomonadota</taxon>
        <taxon>Betaproteobacteria</taxon>
        <taxon>Nitrosomonadales</taxon>
        <taxon>Sulfuricellaceae</taxon>
        <taxon>Sulfurimicrobium</taxon>
    </lineage>
</organism>
<accession>A0A6F8VCR9</accession>
<evidence type="ECO:0000256" key="2">
    <source>
        <dbReference type="ARBA" id="ARBA00022679"/>
    </source>
</evidence>
<dbReference type="AlphaFoldDB" id="A0A6F8VCR9"/>
<dbReference type="RefSeq" id="WP_173063672.1">
    <property type="nucleotide sequence ID" value="NZ_AP022853.1"/>
</dbReference>
<dbReference type="InterPro" id="IPR051199">
    <property type="entry name" value="LPS_LOS_Heptosyltrfase"/>
</dbReference>
<dbReference type="KEGG" id="slac:SKTS_18270"/>
<reference evidence="4" key="1">
    <citation type="submission" date="2020-03" db="EMBL/GenBank/DDBJ databases">
        <title>Complete genome sequence of sulfur-oxidizing bacterium skT11.</title>
        <authorList>
            <person name="Kanda M."/>
            <person name="Kojima H."/>
            <person name="Fukui M."/>
        </authorList>
    </citation>
    <scope>NUCLEOTIDE SEQUENCE [LARGE SCALE GENOMIC DNA]</scope>
    <source>
        <strain evidence="4">skT11</strain>
    </source>
</reference>
<evidence type="ECO:0000313" key="3">
    <source>
        <dbReference type="EMBL" id="BCB26941.1"/>
    </source>
</evidence>
<dbReference type="PANTHER" id="PTHR30160">
    <property type="entry name" value="TETRAACYLDISACCHARIDE 4'-KINASE-RELATED"/>
    <property type="match status" value="1"/>
</dbReference>
<dbReference type="Proteomes" id="UP000502260">
    <property type="component" value="Chromosome"/>
</dbReference>
<protein>
    <recommendedName>
        <fullName evidence="5">Glycosyl transferase</fullName>
    </recommendedName>
</protein>
<sequence>MNPPSTSFTLLDERKHRVLILKMGYSETLDPDISGVVSLGDILRTTVILHAFPPERYEVTWLVDQKGVDLLKGNQYIHRILTVNTFTSFHLMSDWFDVVVNFEKDPGICAMVDKISAWRRYGFRFDHVTHEAHAYDNSDQALSMSKSMSFKREQSKSWSTMLYEMIGHPYKNEPYILGYQPKSQEIYDIGLNHQVGGKFPIKRWPDPNWQQLHDTLEGEYSLSWQQGMDNIESYIDWINSCRLLITNDSLGLHIALALGKKVIALFGPTKANEVDEHSSLIKLLPDVNWTCMPCLGTSCHNPAGLCMDHISQDRVIEAVKKQLSSHTETPYV</sequence>
<keyword evidence="1" id="KW-0328">Glycosyltransferase</keyword>
<dbReference type="GO" id="GO:0009244">
    <property type="term" value="P:lipopolysaccharide core region biosynthetic process"/>
    <property type="evidence" value="ECO:0007669"/>
    <property type="project" value="TreeGrafter"/>
</dbReference>
<dbReference type="PANTHER" id="PTHR30160:SF7">
    <property type="entry name" value="ADP-HEPTOSE--LPS HEPTOSYLTRANSFERASE 2"/>
    <property type="match status" value="1"/>
</dbReference>
<gene>
    <name evidence="3" type="ORF">SKTS_18270</name>
</gene>
<evidence type="ECO:0008006" key="5">
    <source>
        <dbReference type="Google" id="ProtNLM"/>
    </source>
</evidence>
<evidence type="ECO:0000256" key="1">
    <source>
        <dbReference type="ARBA" id="ARBA00022676"/>
    </source>
</evidence>
<dbReference type="Gene3D" id="3.40.50.2000">
    <property type="entry name" value="Glycogen Phosphorylase B"/>
    <property type="match status" value="2"/>
</dbReference>
<dbReference type="Pfam" id="PF01075">
    <property type="entry name" value="Glyco_transf_9"/>
    <property type="match status" value="1"/>
</dbReference>
<evidence type="ECO:0000313" key="4">
    <source>
        <dbReference type="Proteomes" id="UP000502260"/>
    </source>
</evidence>